<dbReference type="OrthoDB" id="2200124at2"/>
<evidence type="ECO:0000313" key="2">
    <source>
        <dbReference type="EMBL" id="RST91908.1"/>
    </source>
</evidence>
<accession>A0A429ZDY8</accession>
<dbReference type="RefSeq" id="WP_125958182.1">
    <property type="nucleotide sequence ID" value="NZ_NGJT01000019.1"/>
</dbReference>
<sequence length="186" mass="21440">MKKNKKKDINLDWLITSLPFIFGIIMLGMNWRFKFISQKLPGIDSILDSIINYTSIIIGVLIALFGIIVTITESDVMKKLKGVNGDKIVFKYSLETLLSNFIVLILSIVLQSLTKFEPTLKMTDTILIIWFFCLIYATVSSIKTIFYLLLISFYQDDKSKKPPSTSKITKEKELEIQRKYTFNESD</sequence>
<protein>
    <submittedName>
        <fullName evidence="2">Uncharacterized protein</fullName>
    </submittedName>
</protein>
<evidence type="ECO:0000256" key="1">
    <source>
        <dbReference type="SAM" id="Phobius"/>
    </source>
</evidence>
<keyword evidence="1" id="KW-0472">Membrane</keyword>
<feature type="transmembrane region" description="Helical" evidence="1">
    <location>
        <begin position="51"/>
        <end position="71"/>
    </location>
</feature>
<organism evidence="2 3">
    <name type="scientific">Vagococcus bubulae</name>
    <dbReference type="NCBI Taxonomy" id="1977868"/>
    <lineage>
        <taxon>Bacteria</taxon>
        <taxon>Bacillati</taxon>
        <taxon>Bacillota</taxon>
        <taxon>Bacilli</taxon>
        <taxon>Lactobacillales</taxon>
        <taxon>Enterococcaceae</taxon>
        <taxon>Vagococcus</taxon>
    </lineage>
</organism>
<keyword evidence="1" id="KW-1133">Transmembrane helix</keyword>
<proteinExistence type="predicted"/>
<comment type="caution">
    <text evidence="2">The sequence shown here is derived from an EMBL/GenBank/DDBJ whole genome shotgun (WGS) entry which is preliminary data.</text>
</comment>
<evidence type="ECO:0000313" key="3">
    <source>
        <dbReference type="Proteomes" id="UP000288490"/>
    </source>
</evidence>
<keyword evidence="1" id="KW-0812">Transmembrane</keyword>
<keyword evidence="3" id="KW-1185">Reference proteome</keyword>
<feature type="transmembrane region" description="Helical" evidence="1">
    <location>
        <begin position="92"/>
        <end position="114"/>
    </location>
</feature>
<name>A0A429ZDY8_9ENTE</name>
<feature type="transmembrane region" description="Helical" evidence="1">
    <location>
        <begin position="12"/>
        <end position="31"/>
    </location>
</feature>
<feature type="transmembrane region" description="Helical" evidence="1">
    <location>
        <begin position="126"/>
        <end position="151"/>
    </location>
</feature>
<dbReference type="EMBL" id="NGJT01000019">
    <property type="protein sequence ID" value="RST91908.1"/>
    <property type="molecule type" value="Genomic_DNA"/>
</dbReference>
<gene>
    <name evidence="2" type="ORF">CBF36_09290</name>
</gene>
<reference evidence="2 3" key="1">
    <citation type="submission" date="2017-05" db="EMBL/GenBank/DDBJ databases">
        <title>Vagococcus spp. assemblies.</title>
        <authorList>
            <person name="Gulvik C.A."/>
        </authorList>
    </citation>
    <scope>NUCLEOTIDE SEQUENCE [LARGE SCALE GENOMIC DNA]</scope>
    <source>
        <strain evidence="2 3">SS1994</strain>
    </source>
</reference>
<dbReference type="Proteomes" id="UP000288490">
    <property type="component" value="Unassembled WGS sequence"/>
</dbReference>
<dbReference type="AlphaFoldDB" id="A0A429ZDY8"/>